<protein>
    <submittedName>
        <fullName evidence="2">Uncharacterized protein</fullName>
    </submittedName>
</protein>
<accession>A0A2A2KDA3</accession>
<organism evidence="2 3">
    <name type="scientific">Diploscapter pachys</name>
    <dbReference type="NCBI Taxonomy" id="2018661"/>
    <lineage>
        <taxon>Eukaryota</taxon>
        <taxon>Metazoa</taxon>
        <taxon>Ecdysozoa</taxon>
        <taxon>Nematoda</taxon>
        <taxon>Chromadorea</taxon>
        <taxon>Rhabditida</taxon>
        <taxon>Rhabditina</taxon>
        <taxon>Rhabditomorpha</taxon>
        <taxon>Rhabditoidea</taxon>
        <taxon>Rhabditidae</taxon>
        <taxon>Diploscapter</taxon>
    </lineage>
</organism>
<feature type="compositionally biased region" description="Polar residues" evidence="1">
    <location>
        <begin position="16"/>
        <end position="29"/>
    </location>
</feature>
<evidence type="ECO:0000313" key="2">
    <source>
        <dbReference type="EMBL" id="PAV71880.1"/>
    </source>
</evidence>
<dbReference type="AlphaFoldDB" id="A0A2A2KDA3"/>
<reference evidence="2 3" key="1">
    <citation type="journal article" date="2017" name="Curr. Biol.">
        <title>Genome architecture and evolution of a unichromosomal asexual nematode.</title>
        <authorList>
            <person name="Fradin H."/>
            <person name="Zegar C."/>
            <person name="Gutwein M."/>
            <person name="Lucas J."/>
            <person name="Kovtun M."/>
            <person name="Corcoran D."/>
            <person name="Baugh L.R."/>
            <person name="Kiontke K."/>
            <person name="Gunsalus K."/>
            <person name="Fitch D.H."/>
            <person name="Piano F."/>
        </authorList>
    </citation>
    <scope>NUCLEOTIDE SEQUENCE [LARGE SCALE GENOMIC DNA]</scope>
    <source>
        <strain evidence="2">PF1309</strain>
    </source>
</reference>
<comment type="caution">
    <text evidence="2">The sequence shown here is derived from an EMBL/GenBank/DDBJ whole genome shotgun (WGS) entry which is preliminary data.</text>
</comment>
<evidence type="ECO:0000313" key="3">
    <source>
        <dbReference type="Proteomes" id="UP000218231"/>
    </source>
</evidence>
<name>A0A2A2KDA3_9BILA</name>
<gene>
    <name evidence="2" type="ORF">WR25_09608</name>
</gene>
<proteinExistence type="predicted"/>
<evidence type="ECO:0000256" key="1">
    <source>
        <dbReference type="SAM" id="MobiDB-lite"/>
    </source>
</evidence>
<dbReference type="EMBL" id="LIAE01008907">
    <property type="protein sequence ID" value="PAV71880.1"/>
    <property type="molecule type" value="Genomic_DNA"/>
</dbReference>
<sequence>MRASRHNCPMDLPSPGCTNSGASKDSGQSTKAFFRISARGSTRPSKVPHRSSNIKRATLDPHGLALEHRGTLHVFEDAGEGIEPGAQVPLTLDVAAQPKGMLNSAINTATKRSAKVSTSSKRACSANAWIRAETLA</sequence>
<keyword evidence="3" id="KW-1185">Reference proteome</keyword>
<feature type="region of interest" description="Disordered" evidence="1">
    <location>
        <begin position="1"/>
        <end position="29"/>
    </location>
</feature>
<dbReference type="Proteomes" id="UP000218231">
    <property type="component" value="Unassembled WGS sequence"/>
</dbReference>